<dbReference type="RefSeq" id="WP_182308816.1">
    <property type="nucleotide sequence ID" value="NZ_CP059897.1"/>
</dbReference>
<dbReference type="PANTHER" id="PTHR43648">
    <property type="entry name" value="ELECTRON TRANSFER FLAVOPROTEIN BETA SUBUNIT LYSINE METHYLTRANSFERASE"/>
    <property type="match status" value="1"/>
</dbReference>
<dbReference type="GO" id="GO:0008168">
    <property type="term" value="F:methyltransferase activity"/>
    <property type="evidence" value="ECO:0007669"/>
    <property type="project" value="UniProtKB-KW"/>
</dbReference>
<dbReference type="Gene3D" id="3.40.50.150">
    <property type="entry name" value="Vaccinia Virus protein VP39"/>
    <property type="match status" value="1"/>
</dbReference>
<keyword evidence="4" id="KW-1185">Reference proteome</keyword>
<name>A0ABV7ICB9_9HYPH</name>
<evidence type="ECO:0000313" key="4">
    <source>
        <dbReference type="Proteomes" id="UP001595647"/>
    </source>
</evidence>
<gene>
    <name evidence="3" type="ORF">ACFOHV_22960</name>
</gene>
<dbReference type="InterPro" id="IPR029063">
    <property type="entry name" value="SAM-dependent_MTases_sf"/>
</dbReference>
<keyword evidence="2" id="KW-0808">Transferase</keyword>
<accession>A0ABV7ICB9</accession>
<protein>
    <submittedName>
        <fullName evidence="3">Class I SAM-dependent methyltransferase</fullName>
    </submittedName>
</protein>
<dbReference type="SUPFAM" id="SSF53335">
    <property type="entry name" value="S-adenosyl-L-methionine-dependent methyltransferases"/>
    <property type="match status" value="1"/>
</dbReference>
<dbReference type="InterPro" id="IPR050078">
    <property type="entry name" value="Ribosomal_L11_MeTrfase_PrmA"/>
</dbReference>
<keyword evidence="1 3" id="KW-0489">Methyltransferase</keyword>
<dbReference type="GO" id="GO:0032259">
    <property type="term" value="P:methylation"/>
    <property type="evidence" value="ECO:0007669"/>
    <property type="project" value="UniProtKB-KW"/>
</dbReference>
<dbReference type="Proteomes" id="UP001595647">
    <property type="component" value="Unassembled WGS sequence"/>
</dbReference>
<dbReference type="Pfam" id="PF06325">
    <property type="entry name" value="PrmA"/>
    <property type="match status" value="1"/>
</dbReference>
<evidence type="ECO:0000313" key="3">
    <source>
        <dbReference type="EMBL" id="MFC3166147.1"/>
    </source>
</evidence>
<evidence type="ECO:0000256" key="1">
    <source>
        <dbReference type="ARBA" id="ARBA00022603"/>
    </source>
</evidence>
<comment type="caution">
    <text evidence="3">The sequence shown here is derived from an EMBL/GenBank/DDBJ whole genome shotgun (WGS) entry which is preliminary data.</text>
</comment>
<organism evidence="3 4">
    <name type="scientific">Ciceribacter thiooxidans</name>
    <dbReference type="NCBI Taxonomy" id="1969821"/>
    <lineage>
        <taxon>Bacteria</taxon>
        <taxon>Pseudomonadati</taxon>
        <taxon>Pseudomonadota</taxon>
        <taxon>Alphaproteobacteria</taxon>
        <taxon>Hyphomicrobiales</taxon>
        <taxon>Rhizobiaceae</taxon>
        <taxon>Ciceribacter</taxon>
    </lineage>
</organism>
<dbReference type="EMBL" id="JBHRTG010000019">
    <property type="protein sequence ID" value="MFC3166147.1"/>
    <property type="molecule type" value="Genomic_DNA"/>
</dbReference>
<evidence type="ECO:0000256" key="2">
    <source>
        <dbReference type="ARBA" id="ARBA00022679"/>
    </source>
</evidence>
<dbReference type="PANTHER" id="PTHR43648:SF1">
    <property type="entry name" value="ELECTRON TRANSFER FLAVOPROTEIN BETA SUBUNIT LYSINE METHYLTRANSFERASE"/>
    <property type="match status" value="1"/>
</dbReference>
<sequence length="245" mass="26225">MSNRRIALITSNQSIDLHRFIRNNFSLGRAATVPEISLYTAGPRSGLWRLAERDDAFGAPYWAHLWGGGLALARYVLDNPASVSGRRVLDLGAGSGIVGIAAAKAGASAVVAADVDPYAMAAIELNAEANAVSITTRLGDLSAEPVLDFDIVLVGDLFYDEALAERITALLDRCLASGVLSLIGDPCRAYLPRSRLRLLAEYPGPDFSTLTLGQGRTNSVFLFDRDAPDPQLRPPRCDTWTIAGP</sequence>
<proteinExistence type="predicted"/>
<reference evidence="4" key="1">
    <citation type="journal article" date="2019" name="Int. J. Syst. Evol. Microbiol.">
        <title>The Global Catalogue of Microorganisms (GCM) 10K type strain sequencing project: providing services to taxonomists for standard genome sequencing and annotation.</title>
        <authorList>
            <consortium name="The Broad Institute Genomics Platform"/>
            <consortium name="The Broad Institute Genome Sequencing Center for Infectious Disease"/>
            <person name="Wu L."/>
            <person name="Ma J."/>
        </authorList>
    </citation>
    <scope>NUCLEOTIDE SEQUENCE [LARGE SCALE GENOMIC DNA]</scope>
    <source>
        <strain evidence="4">KCTC 52231</strain>
    </source>
</reference>